<dbReference type="Gene3D" id="1.10.287.130">
    <property type="match status" value="1"/>
</dbReference>
<dbReference type="PROSITE" id="PS50110">
    <property type="entry name" value="RESPONSE_REGULATORY"/>
    <property type="match status" value="1"/>
</dbReference>
<comment type="caution">
    <text evidence="23">The sequence shown here is derived from an EMBL/GenBank/DDBJ whole genome shotgun (WGS) entry which is preliminary data.</text>
</comment>
<evidence type="ECO:0000256" key="12">
    <source>
        <dbReference type="ARBA" id="ARBA00023012"/>
    </source>
</evidence>
<dbReference type="GO" id="GO:0000155">
    <property type="term" value="F:phosphorelay sensor kinase activity"/>
    <property type="evidence" value="ECO:0007669"/>
    <property type="project" value="InterPro"/>
</dbReference>
<evidence type="ECO:0000256" key="9">
    <source>
        <dbReference type="ARBA" id="ARBA00022777"/>
    </source>
</evidence>
<dbReference type="SUPFAM" id="SSF55874">
    <property type="entry name" value="ATPase domain of HSP90 chaperone/DNA topoisomerase II/histidine kinase"/>
    <property type="match status" value="1"/>
</dbReference>
<dbReference type="Pfam" id="PF01627">
    <property type="entry name" value="Hpt"/>
    <property type="match status" value="1"/>
</dbReference>
<dbReference type="InterPro" id="IPR003660">
    <property type="entry name" value="HAMP_dom"/>
</dbReference>
<dbReference type="InterPro" id="IPR003594">
    <property type="entry name" value="HATPase_dom"/>
</dbReference>
<keyword evidence="6" id="KW-0808">Transferase</keyword>
<keyword evidence="7" id="KW-0812">Transmembrane</keyword>
<feature type="domain" description="Response regulatory" evidence="20">
    <location>
        <begin position="647"/>
        <end position="766"/>
    </location>
</feature>
<dbReference type="SUPFAM" id="SSF47226">
    <property type="entry name" value="Histidine-containing phosphotransfer domain, HPT domain"/>
    <property type="match status" value="1"/>
</dbReference>
<dbReference type="Proteomes" id="UP000739538">
    <property type="component" value="Unassembled WGS sequence"/>
</dbReference>
<dbReference type="InterPro" id="IPR003661">
    <property type="entry name" value="HisK_dim/P_dom"/>
</dbReference>
<evidence type="ECO:0000256" key="11">
    <source>
        <dbReference type="ARBA" id="ARBA00022989"/>
    </source>
</evidence>
<dbReference type="FunFam" id="3.30.565.10:FF:000010">
    <property type="entry name" value="Sensor histidine kinase RcsC"/>
    <property type="match status" value="1"/>
</dbReference>
<dbReference type="InterPro" id="IPR004358">
    <property type="entry name" value="Sig_transdc_His_kin-like_C"/>
</dbReference>
<dbReference type="SMART" id="SM00388">
    <property type="entry name" value="HisKA"/>
    <property type="match status" value="1"/>
</dbReference>
<dbReference type="GO" id="GO:0005886">
    <property type="term" value="C:plasma membrane"/>
    <property type="evidence" value="ECO:0007669"/>
    <property type="project" value="UniProtKB-SubCell"/>
</dbReference>
<dbReference type="Pfam" id="PF00072">
    <property type="entry name" value="Response_reg"/>
    <property type="match status" value="1"/>
</dbReference>
<dbReference type="PANTHER" id="PTHR45339:SF1">
    <property type="entry name" value="HYBRID SIGNAL TRANSDUCTION HISTIDINE KINASE J"/>
    <property type="match status" value="1"/>
</dbReference>
<evidence type="ECO:0000313" key="23">
    <source>
        <dbReference type="EMBL" id="MCA9755455.1"/>
    </source>
</evidence>
<evidence type="ECO:0000259" key="21">
    <source>
        <dbReference type="PROSITE" id="PS50885"/>
    </source>
</evidence>
<proteinExistence type="predicted"/>
<dbReference type="CDD" id="cd18774">
    <property type="entry name" value="PDC2_HK_sensor"/>
    <property type="match status" value="1"/>
</dbReference>
<dbReference type="SUPFAM" id="SSF158472">
    <property type="entry name" value="HAMP domain-like"/>
    <property type="match status" value="1"/>
</dbReference>
<protein>
    <recommendedName>
        <fullName evidence="15">Sensory/regulatory protein RpfC</fullName>
        <ecNumber evidence="3">2.7.13.3</ecNumber>
    </recommendedName>
</protein>
<dbReference type="Gene3D" id="3.30.565.10">
    <property type="entry name" value="Histidine kinase-like ATPase, C-terminal domain"/>
    <property type="match status" value="1"/>
</dbReference>
<comment type="catalytic activity">
    <reaction evidence="1">
        <text>ATP + protein L-histidine = ADP + protein N-phospho-L-histidine.</text>
        <dbReference type="EC" id="2.7.13.3"/>
    </reaction>
</comment>
<dbReference type="InterPro" id="IPR033479">
    <property type="entry name" value="dCache_1"/>
</dbReference>
<evidence type="ECO:0000256" key="16">
    <source>
        <dbReference type="PROSITE-ProRule" id="PRU00110"/>
    </source>
</evidence>
<feature type="domain" description="HPt" evidence="22">
    <location>
        <begin position="823"/>
        <end position="932"/>
    </location>
</feature>
<gene>
    <name evidence="23" type="ORF">KDA27_06615</name>
</gene>
<feature type="modified residue" description="Phosphohistidine" evidence="16">
    <location>
        <position position="862"/>
    </location>
</feature>
<comment type="subunit">
    <text evidence="14">At low DSF concentrations, interacts with RpfF.</text>
</comment>
<organism evidence="23 24">
    <name type="scientific">Eiseniibacteriota bacterium</name>
    <dbReference type="NCBI Taxonomy" id="2212470"/>
    <lineage>
        <taxon>Bacteria</taxon>
        <taxon>Candidatus Eiseniibacteriota</taxon>
    </lineage>
</organism>
<dbReference type="InterPro" id="IPR001789">
    <property type="entry name" value="Sig_transdc_resp-reg_receiver"/>
</dbReference>
<reference evidence="23" key="2">
    <citation type="journal article" date="2021" name="Microbiome">
        <title>Successional dynamics and alternative stable states in a saline activated sludge microbial community over 9 years.</title>
        <authorList>
            <person name="Wang Y."/>
            <person name="Ye J."/>
            <person name="Ju F."/>
            <person name="Liu L."/>
            <person name="Boyd J.A."/>
            <person name="Deng Y."/>
            <person name="Parks D.H."/>
            <person name="Jiang X."/>
            <person name="Yin X."/>
            <person name="Woodcroft B.J."/>
            <person name="Tyson G.W."/>
            <person name="Hugenholtz P."/>
            <person name="Polz M.F."/>
            <person name="Zhang T."/>
        </authorList>
    </citation>
    <scope>NUCLEOTIDE SEQUENCE</scope>
    <source>
        <strain evidence="23">HKST-UBA02</strain>
    </source>
</reference>
<evidence type="ECO:0000259" key="20">
    <source>
        <dbReference type="PROSITE" id="PS50110"/>
    </source>
</evidence>
<dbReference type="CDD" id="cd16922">
    <property type="entry name" value="HATPase_EvgS-ArcB-TorS-like"/>
    <property type="match status" value="1"/>
</dbReference>
<feature type="region of interest" description="Disordered" evidence="18">
    <location>
        <begin position="888"/>
        <end position="912"/>
    </location>
</feature>
<evidence type="ECO:0000256" key="6">
    <source>
        <dbReference type="ARBA" id="ARBA00022679"/>
    </source>
</evidence>
<evidence type="ECO:0000256" key="4">
    <source>
        <dbReference type="ARBA" id="ARBA00022475"/>
    </source>
</evidence>
<dbReference type="FunFam" id="1.10.287.130:FF:000002">
    <property type="entry name" value="Two-component osmosensing histidine kinase"/>
    <property type="match status" value="1"/>
</dbReference>
<dbReference type="InterPro" id="IPR036641">
    <property type="entry name" value="HPT_dom_sf"/>
</dbReference>
<dbReference type="SMART" id="SM00073">
    <property type="entry name" value="HPT"/>
    <property type="match status" value="1"/>
</dbReference>
<evidence type="ECO:0000256" key="5">
    <source>
        <dbReference type="ARBA" id="ARBA00022553"/>
    </source>
</evidence>
<dbReference type="SUPFAM" id="SSF103190">
    <property type="entry name" value="Sensory domain-like"/>
    <property type="match status" value="1"/>
</dbReference>
<evidence type="ECO:0000259" key="22">
    <source>
        <dbReference type="PROSITE" id="PS50894"/>
    </source>
</evidence>
<keyword evidence="5 17" id="KW-0597">Phosphoprotein</keyword>
<keyword evidence="10" id="KW-0067">ATP-binding</keyword>
<keyword evidence="12" id="KW-0902">Two-component regulatory system</keyword>
<dbReference type="PROSITE" id="PS50109">
    <property type="entry name" value="HIS_KIN"/>
    <property type="match status" value="1"/>
</dbReference>
<dbReference type="CDD" id="cd00082">
    <property type="entry name" value="HisKA"/>
    <property type="match status" value="1"/>
</dbReference>
<dbReference type="PANTHER" id="PTHR45339">
    <property type="entry name" value="HYBRID SIGNAL TRANSDUCTION HISTIDINE KINASE J"/>
    <property type="match status" value="1"/>
</dbReference>
<dbReference type="SMART" id="SM00387">
    <property type="entry name" value="HATPase_c"/>
    <property type="match status" value="1"/>
</dbReference>
<dbReference type="EC" id="2.7.13.3" evidence="3"/>
<dbReference type="EMBL" id="JAGQHS010000023">
    <property type="protein sequence ID" value="MCA9755455.1"/>
    <property type="molecule type" value="Genomic_DNA"/>
</dbReference>
<feature type="domain" description="Histidine kinase" evidence="19">
    <location>
        <begin position="398"/>
        <end position="621"/>
    </location>
</feature>
<dbReference type="SUPFAM" id="SSF52172">
    <property type="entry name" value="CheY-like"/>
    <property type="match status" value="1"/>
</dbReference>
<keyword evidence="9" id="KW-0418">Kinase</keyword>
<dbReference type="Pfam" id="PF02518">
    <property type="entry name" value="HATPase_c"/>
    <property type="match status" value="1"/>
</dbReference>
<dbReference type="Gene3D" id="3.30.450.20">
    <property type="entry name" value="PAS domain"/>
    <property type="match status" value="1"/>
</dbReference>
<dbReference type="InterPro" id="IPR008207">
    <property type="entry name" value="Sig_transdc_His_kin_Hpt_dom"/>
</dbReference>
<evidence type="ECO:0000256" key="7">
    <source>
        <dbReference type="ARBA" id="ARBA00022692"/>
    </source>
</evidence>
<keyword evidence="13" id="KW-0472">Membrane</keyword>
<dbReference type="Gene3D" id="3.40.50.2300">
    <property type="match status" value="1"/>
</dbReference>
<dbReference type="PROSITE" id="PS50885">
    <property type="entry name" value="HAMP"/>
    <property type="match status" value="1"/>
</dbReference>
<reference evidence="23" key="1">
    <citation type="submission" date="2020-04" db="EMBL/GenBank/DDBJ databases">
        <authorList>
            <person name="Zhang T."/>
        </authorList>
    </citation>
    <scope>NUCLEOTIDE SEQUENCE</scope>
    <source>
        <strain evidence="23">HKST-UBA02</strain>
    </source>
</reference>
<comment type="subcellular location">
    <subcellularLocation>
        <location evidence="2">Cell membrane</location>
        <topology evidence="2">Multi-pass membrane protein</topology>
    </subcellularLocation>
</comment>
<evidence type="ECO:0000256" key="18">
    <source>
        <dbReference type="SAM" id="MobiDB-lite"/>
    </source>
</evidence>
<dbReference type="Gene3D" id="1.20.120.160">
    <property type="entry name" value="HPT domain"/>
    <property type="match status" value="1"/>
</dbReference>
<evidence type="ECO:0000256" key="17">
    <source>
        <dbReference type="PROSITE-ProRule" id="PRU00169"/>
    </source>
</evidence>
<evidence type="ECO:0000256" key="10">
    <source>
        <dbReference type="ARBA" id="ARBA00022840"/>
    </source>
</evidence>
<feature type="modified residue" description="4-aspartylphosphate" evidence="17">
    <location>
        <position position="696"/>
    </location>
</feature>
<dbReference type="PRINTS" id="PR00344">
    <property type="entry name" value="BCTRLSENSOR"/>
</dbReference>
<dbReference type="InterPro" id="IPR036890">
    <property type="entry name" value="HATPase_C_sf"/>
</dbReference>
<evidence type="ECO:0000256" key="3">
    <source>
        <dbReference type="ARBA" id="ARBA00012438"/>
    </source>
</evidence>
<dbReference type="Gene3D" id="1.10.8.500">
    <property type="entry name" value="HAMP domain in histidine kinase"/>
    <property type="match status" value="1"/>
</dbReference>
<evidence type="ECO:0000256" key="14">
    <source>
        <dbReference type="ARBA" id="ARBA00064003"/>
    </source>
</evidence>
<evidence type="ECO:0000256" key="15">
    <source>
        <dbReference type="ARBA" id="ARBA00068150"/>
    </source>
</evidence>
<dbReference type="CDD" id="cd17546">
    <property type="entry name" value="REC_hyHK_CKI1_RcsC-like"/>
    <property type="match status" value="1"/>
</dbReference>
<keyword evidence="11" id="KW-1133">Transmembrane helix</keyword>
<dbReference type="GO" id="GO:0005524">
    <property type="term" value="F:ATP binding"/>
    <property type="evidence" value="ECO:0007669"/>
    <property type="project" value="UniProtKB-KW"/>
</dbReference>
<dbReference type="SMART" id="SM00304">
    <property type="entry name" value="HAMP"/>
    <property type="match status" value="1"/>
</dbReference>
<feature type="domain" description="HAMP" evidence="21">
    <location>
        <begin position="317"/>
        <end position="369"/>
    </location>
</feature>
<dbReference type="Pfam" id="PF02743">
    <property type="entry name" value="dCache_1"/>
    <property type="match status" value="1"/>
</dbReference>
<dbReference type="InterPro" id="IPR036097">
    <property type="entry name" value="HisK_dim/P_sf"/>
</dbReference>
<dbReference type="Pfam" id="PF00672">
    <property type="entry name" value="HAMP"/>
    <property type="match status" value="1"/>
</dbReference>
<dbReference type="InterPro" id="IPR011006">
    <property type="entry name" value="CheY-like_superfamily"/>
</dbReference>
<sequence length="937" mass="103345">MRLQAKLLFTVLLLVVGAILLLGVVVSDRLRNVTMEQTRTEMASSVDRTVALISNRLSTAEADLELFAASDLLRRYMSTEDEADRYDVMLRALLREFSSYQRIFPEYYEIRVLLDDGFEDARMVSRAIRNETEEEVGTPFFNRLRSSEGLYSTVQINPDDGQPAFVAGTPLRYDDLSVAPETDRVRLRGYLAITFDLSFLDAISSKGTLGNRGQVFFIDGAGMILSHPDSARVGTSVSPSLLEQTRVLMPGSRYVPESGGEPVLIWTRAVHPDLRLVAALPESQLMEAGSAVTRSILHVTFWATLISAALVLFLLRRTVLLPILRLRSAAQAIGVGEEPPVLGLGLRDEIGDLARAFDEMHRNLVRSKELTRQQTERLIAATEAAEAASRAKSEFLATMSHEIRTPMHGVLGMLELLGRIPLEDREASYLATARMSGKALLRIIDDVLDFSKMEAGRMELANEPVRIDSLLSSICAELQTQAAAREIELREQSDPGVSVLVRTDPGRLRQILVNLIGNAIRFTEQGTVSVYATLLASNAPADHVRVRFEVQDTGIGIPLEAQNQIFESFRQADGSTTRKYGGTGLGLAISSRIVARMGGHLQVISTVGKGSTFWFDLDFRLAIEEVSTESHTNPTQADTPARWPDLRVLVAEDNPVNQEVVSAMLEHMGITVELVDNGLQAVSAYQGSHFDLVLMDCQMPEMDGFAATRQIREQELSSSTPSIPIIALTANAMSGDRERCLEAGMNDHLAKPYDESELRHILERWLESRHETSATRTATLDLDAPPYVAGERPLHEEDGPDPTRPVLDPERLEALRSFQRPGQKNLLERSAELFLAHTDEQIDAIAVAAESRNWSELARLAHSMKASAGNLGASDLSELCERIEADAQRVGGSEPVVSEHEEPVPDTPRVSPQTIDALRLAHAKTKAELERLLRSAA</sequence>
<evidence type="ECO:0000256" key="1">
    <source>
        <dbReference type="ARBA" id="ARBA00000085"/>
    </source>
</evidence>
<evidence type="ECO:0000256" key="8">
    <source>
        <dbReference type="ARBA" id="ARBA00022741"/>
    </source>
</evidence>
<dbReference type="CDD" id="cd06225">
    <property type="entry name" value="HAMP"/>
    <property type="match status" value="1"/>
</dbReference>
<evidence type="ECO:0000259" key="19">
    <source>
        <dbReference type="PROSITE" id="PS50109"/>
    </source>
</evidence>
<keyword evidence="8" id="KW-0547">Nucleotide-binding</keyword>
<evidence type="ECO:0000256" key="13">
    <source>
        <dbReference type="ARBA" id="ARBA00023136"/>
    </source>
</evidence>
<accession>A0A956NA31</accession>
<evidence type="ECO:0000256" key="2">
    <source>
        <dbReference type="ARBA" id="ARBA00004651"/>
    </source>
</evidence>
<dbReference type="PROSITE" id="PS50894">
    <property type="entry name" value="HPT"/>
    <property type="match status" value="1"/>
</dbReference>
<keyword evidence="4" id="KW-1003">Cell membrane</keyword>
<evidence type="ECO:0000313" key="24">
    <source>
        <dbReference type="Proteomes" id="UP000739538"/>
    </source>
</evidence>
<dbReference type="InterPro" id="IPR029151">
    <property type="entry name" value="Sensor-like_sf"/>
</dbReference>
<dbReference type="AlphaFoldDB" id="A0A956NA31"/>
<dbReference type="InterPro" id="IPR005467">
    <property type="entry name" value="His_kinase_dom"/>
</dbReference>
<dbReference type="Pfam" id="PF00512">
    <property type="entry name" value="HisKA"/>
    <property type="match status" value="1"/>
</dbReference>
<dbReference type="SUPFAM" id="SSF47384">
    <property type="entry name" value="Homodimeric domain of signal transducing histidine kinase"/>
    <property type="match status" value="1"/>
</dbReference>
<name>A0A956NA31_UNCEI</name>
<dbReference type="SMART" id="SM00448">
    <property type="entry name" value="REC"/>
    <property type="match status" value="1"/>
</dbReference>